<dbReference type="Proteomes" id="UP000003081">
    <property type="component" value="Unassembled WGS sequence"/>
</dbReference>
<dbReference type="HOGENOM" id="CLU_3197990_0_0_9"/>
<organism evidence="1 2">
    <name type="scientific">Clostridium butyricum E4 str. BoNT E BL5262</name>
    <dbReference type="NCBI Taxonomy" id="632245"/>
    <lineage>
        <taxon>Bacteria</taxon>
        <taxon>Bacillati</taxon>
        <taxon>Bacillota</taxon>
        <taxon>Clostridia</taxon>
        <taxon>Eubacteriales</taxon>
        <taxon>Clostridiaceae</taxon>
        <taxon>Clostridium</taxon>
    </lineage>
</organism>
<evidence type="ECO:0000313" key="1">
    <source>
        <dbReference type="EMBL" id="EEP55329.1"/>
    </source>
</evidence>
<name>C4IDC4_CLOBU</name>
<dbReference type="EMBL" id="ACOM01000004">
    <property type="protein sequence ID" value="EEP55329.1"/>
    <property type="molecule type" value="Genomic_DNA"/>
</dbReference>
<proteinExistence type="predicted"/>
<accession>C4IDC4</accession>
<dbReference type="AlphaFoldDB" id="C4IDC4"/>
<reference evidence="1 2" key="1">
    <citation type="submission" date="2009-08" db="EMBL/GenBank/DDBJ databases">
        <authorList>
            <person name="Shrivastava S."/>
            <person name="Brinkac L.B."/>
            <person name="Brown J.L."/>
            <person name="Bruce D.B."/>
            <person name="Detter C."/>
            <person name="Green L.D."/>
            <person name="Munk C.A."/>
            <person name="Rogers Y.C."/>
            <person name="Tapia R."/>
            <person name="Sims D.R."/>
            <person name="Smith L.A."/>
            <person name="Smith T.J."/>
            <person name="Sutton G."/>
            <person name="Brettin T."/>
        </authorList>
    </citation>
    <scope>NUCLEOTIDE SEQUENCE [LARGE SCALE GENOMIC DNA]</scope>
    <source>
        <strain evidence="2">E4 str. BoNT E BL5262</strain>
    </source>
</reference>
<comment type="caution">
    <text evidence="1">The sequence shown here is derived from an EMBL/GenBank/DDBJ whole genome shotgun (WGS) entry which is preliminary data.</text>
</comment>
<sequence>MLFYGESVFEKIQILGRKMKINKLLLENKKEPYFIPKIGIIILWG</sequence>
<gene>
    <name evidence="1" type="ORF">CLP_3353</name>
</gene>
<keyword evidence="2" id="KW-1185">Reference proteome</keyword>
<evidence type="ECO:0000313" key="2">
    <source>
        <dbReference type="Proteomes" id="UP000003081"/>
    </source>
</evidence>
<protein>
    <submittedName>
        <fullName evidence="1">Uncharacterized protein</fullName>
    </submittedName>
</protein>